<feature type="compositionally biased region" description="Basic and acidic residues" evidence="1">
    <location>
        <begin position="11"/>
        <end position="22"/>
    </location>
</feature>
<comment type="caution">
    <text evidence="2">The sequence shown here is derived from an EMBL/GenBank/DDBJ whole genome shotgun (WGS) entry which is preliminary data.</text>
</comment>
<gene>
    <name evidence="2" type="ORF">fugu_011166</name>
</gene>
<feature type="compositionally biased region" description="Basic and acidic residues" evidence="1">
    <location>
        <begin position="77"/>
        <end position="86"/>
    </location>
</feature>
<feature type="region of interest" description="Disordered" evidence="1">
    <location>
        <begin position="75"/>
        <end position="113"/>
    </location>
</feature>
<evidence type="ECO:0000256" key="1">
    <source>
        <dbReference type="SAM" id="MobiDB-lite"/>
    </source>
</evidence>
<feature type="compositionally biased region" description="Low complexity" evidence="1">
    <location>
        <begin position="97"/>
        <end position="107"/>
    </location>
</feature>
<dbReference type="Proteomes" id="UP000516260">
    <property type="component" value="Chromosome 11"/>
</dbReference>
<dbReference type="AlphaFoldDB" id="A0A4Z2CCB6"/>
<evidence type="ECO:0000313" key="3">
    <source>
        <dbReference type="Proteomes" id="UP000516260"/>
    </source>
</evidence>
<accession>A0A4Z2CCB6</accession>
<organism evidence="2 3">
    <name type="scientific">Takifugu bimaculatus</name>
    <dbReference type="NCBI Taxonomy" id="433685"/>
    <lineage>
        <taxon>Eukaryota</taxon>
        <taxon>Metazoa</taxon>
        <taxon>Chordata</taxon>
        <taxon>Craniata</taxon>
        <taxon>Vertebrata</taxon>
        <taxon>Euteleostomi</taxon>
        <taxon>Actinopterygii</taxon>
        <taxon>Neopterygii</taxon>
        <taxon>Teleostei</taxon>
        <taxon>Neoteleostei</taxon>
        <taxon>Acanthomorphata</taxon>
        <taxon>Eupercaria</taxon>
        <taxon>Tetraodontiformes</taxon>
        <taxon>Tetradontoidea</taxon>
        <taxon>Tetraodontidae</taxon>
        <taxon>Takifugu</taxon>
    </lineage>
</organism>
<evidence type="ECO:0000313" key="2">
    <source>
        <dbReference type="EMBL" id="TNN01784.1"/>
    </source>
</evidence>
<keyword evidence="3" id="KW-1185">Reference proteome</keyword>
<proteinExistence type="predicted"/>
<protein>
    <submittedName>
        <fullName evidence="2">Uncharacterized protein</fullName>
    </submittedName>
</protein>
<name>A0A4Z2CCB6_9TELE</name>
<feature type="region of interest" description="Disordered" evidence="1">
    <location>
        <begin position="1"/>
        <end position="22"/>
    </location>
</feature>
<sequence>MEDCDVGISNAKERPLGSEVRRKTVSVTQPQLHFSPPLGLQLHISTFVDGEPAGRSSSGSSEFLCVADGLTVQLSQERGHPERGPHSEPAPCDTRQQKYQQIQTQAQSRCVAL</sequence>
<reference evidence="2 3" key="1">
    <citation type="submission" date="2019-04" db="EMBL/GenBank/DDBJ databases">
        <title>The sequence and de novo assembly of Takifugu bimaculatus genome using PacBio and Hi-C technologies.</title>
        <authorList>
            <person name="Xu P."/>
            <person name="Liu B."/>
            <person name="Zhou Z."/>
        </authorList>
    </citation>
    <scope>NUCLEOTIDE SEQUENCE [LARGE SCALE GENOMIC DNA]</scope>
    <source>
        <strain evidence="2">TB-2018</strain>
        <tissue evidence="2">Muscle</tissue>
    </source>
</reference>
<dbReference type="EMBL" id="SWLE01000003">
    <property type="protein sequence ID" value="TNN01784.1"/>
    <property type="molecule type" value="Genomic_DNA"/>
</dbReference>